<gene>
    <name evidence="1" type="ORF">K443DRAFT_547852</name>
</gene>
<protein>
    <submittedName>
        <fullName evidence="1">Uncharacterized protein</fullName>
    </submittedName>
</protein>
<reference evidence="1 2" key="1">
    <citation type="submission" date="2014-04" db="EMBL/GenBank/DDBJ databases">
        <authorList>
            <consortium name="DOE Joint Genome Institute"/>
            <person name="Kuo A."/>
            <person name="Kohler A."/>
            <person name="Nagy L.G."/>
            <person name="Floudas D."/>
            <person name="Copeland A."/>
            <person name="Barry K.W."/>
            <person name="Cichocki N."/>
            <person name="Veneault-Fourrey C."/>
            <person name="LaButti K."/>
            <person name="Lindquist E.A."/>
            <person name="Lipzen A."/>
            <person name="Lundell T."/>
            <person name="Morin E."/>
            <person name="Murat C."/>
            <person name="Sun H."/>
            <person name="Tunlid A."/>
            <person name="Henrissat B."/>
            <person name="Grigoriev I.V."/>
            <person name="Hibbett D.S."/>
            <person name="Martin F."/>
            <person name="Nordberg H.P."/>
            <person name="Cantor M.N."/>
            <person name="Hua S.X."/>
        </authorList>
    </citation>
    <scope>NUCLEOTIDE SEQUENCE [LARGE SCALE GENOMIC DNA]</scope>
    <source>
        <strain evidence="1 2">LaAM-08-1</strain>
    </source>
</reference>
<evidence type="ECO:0000313" key="2">
    <source>
        <dbReference type="Proteomes" id="UP000054477"/>
    </source>
</evidence>
<proteinExistence type="predicted"/>
<dbReference type="AlphaFoldDB" id="A0A0C9WSH8"/>
<accession>A0A0C9WSH8</accession>
<dbReference type="Proteomes" id="UP000054477">
    <property type="component" value="Unassembled WGS sequence"/>
</dbReference>
<reference evidence="2" key="2">
    <citation type="submission" date="2015-01" db="EMBL/GenBank/DDBJ databases">
        <title>Evolutionary Origins and Diversification of the Mycorrhizal Mutualists.</title>
        <authorList>
            <consortium name="DOE Joint Genome Institute"/>
            <consortium name="Mycorrhizal Genomics Consortium"/>
            <person name="Kohler A."/>
            <person name="Kuo A."/>
            <person name="Nagy L.G."/>
            <person name="Floudas D."/>
            <person name="Copeland A."/>
            <person name="Barry K.W."/>
            <person name="Cichocki N."/>
            <person name="Veneault-Fourrey C."/>
            <person name="LaButti K."/>
            <person name="Lindquist E.A."/>
            <person name="Lipzen A."/>
            <person name="Lundell T."/>
            <person name="Morin E."/>
            <person name="Murat C."/>
            <person name="Riley R."/>
            <person name="Ohm R."/>
            <person name="Sun H."/>
            <person name="Tunlid A."/>
            <person name="Henrissat B."/>
            <person name="Grigoriev I.V."/>
            <person name="Hibbett D.S."/>
            <person name="Martin F."/>
        </authorList>
    </citation>
    <scope>NUCLEOTIDE SEQUENCE [LARGE SCALE GENOMIC DNA]</scope>
    <source>
        <strain evidence="2">LaAM-08-1</strain>
    </source>
</reference>
<evidence type="ECO:0000313" key="1">
    <source>
        <dbReference type="EMBL" id="KIK01800.1"/>
    </source>
</evidence>
<dbReference type="HOGENOM" id="CLU_2527827_0_0_1"/>
<dbReference type="EMBL" id="KN838601">
    <property type="protein sequence ID" value="KIK01800.1"/>
    <property type="molecule type" value="Genomic_DNA"/>
</dbReference>
<sequence>MDMVIFEKKDRNPLQSHFAPENVLALTRWQASNHWPFKLKALSATCVAFNWTYWCTYLHFYGFVMKQTFVQRIASSSLSHGKMR</sequence>
<organism evidence="1 2">
    <name type="scientific">Laccaria amethystina LaAM-08-1</name>
    <dbReference type="NCBI Taxonomy" id="1095629"/>
    <lineage>
        <taxon>Eukaryota</taxon>
        <taxon>Fungi</taxon>
        <taxon>Dikarya</taxon>
        <taxon>Basidiomycota</taxon>
        <taxon>Agaricomycotina</taxon>
        <taxon>Agaricomycetes</taxon>
        <taxon>Agaricomycetidae</taxon>
        <taxon>Agaricales</taxon>
        <taxon>Agaricineae</taxon>
        <taxon>Hydnangiaceae</taxon>
        <taxon>Laccaria</taxon>
    </lineage>
</organism>
<name>A0A0C9WSH8_9AGAR</name>
<keyword evidence="2" id="KW-1185">Reference proteome</keyword>